<protein>
    <submittedName>
        <fullName evidence="1">Flagellar biosynthesis protein FliS</fullName>
    </submittedName>
</protein>
<keyword evidence="1" id="KW-0969">Cilium</keyword>
<dbReference type="Pfam" id="PF02561">
    <property type="entry name" value="FliS"/>
    <property type="match status" value="1"/>
</dbReference>
<reference evidence="1 2" key="1">
    <citation type="submission" date="2020-02" db="EMBL/GenBank/DDBJ databases">
        <authorList>
            <person name="Hogendoorn C."/>
        </authorList>
    </citation>
    <scope>NUCLEOTIDE SEQUENCE [LARGE SCALE GENOMIC DNA]</scope>
    <source>
        <strain evidence="1">R501</strain>
    </source>
</reference>
<dbReference type="Gene3D" id="1.20.120.340">
    <property type="entry name" value="Flagellar protein FliS"/>
    <property type="match status" value="1"/>
</dbReference>
<dbReference type="GO" id="GO:0044780">
    <property type="term" value="P:bacterial-type flagellum assembly"/>
    <property type="evidence" value="ECO:0007669"/>
    <property type="project" value="InterPro"/>
</dbReference>
<dbReference type="InterPro" id="IPR036584">
    <property type="entry name" value="FliS_sf"/>
</dbReference>
<dbReference type="InterPro" id="IPR003713">
    <property type="entry name" value="FliS"/>
</dbReference>
<dbReference type="SUPFAM" id="SSF101116">
    <property type="entry name" value="Flagellar export chaperone FliS"/>
    <property type="match status" value="1"/>
</dbReference>
<dbReference type="AlphaFoldDB" id="A0A6F8ZEB9"/>
<dbReference type="Proteomes" id="UP000503399">
    <property type="component" value="Chromosome"/>
</dbReference>
<sequence length="140" mass="15368">MEQADREQAAVNRYLVERIQTAGPDELGLMLLRAADQAAVQCQEAIRAARWDQVVRHGGLLQNIMAGLTEVTDKESREGQTLRALYLYCWQQAVAAQQQHDPGVLDPVRAVLARLIAGLEAHARRQAEPAMAGGHVDFSG</sequence>
<evidence type="ECO:0000313" key="1">
    <source>
        <dbReference type="EMBL" id="CAB1128034.1"/>
    </source>
</evidence>
<keyword evidence="2" id="KW-1185">Reference proteome</keyword>
<dbReference type="EMBL" id="LR778114">
    <property type="protein sequence ID" value="CAB1128034.1"/>
    <property type="molecule type" value="Genomic_DNA"/>
</dbReference>
<keyword evidence="1" id="KW-0966">Cell projection</keyword>
<keyword evidence="1" id="KW-0282">Flagellum</keyword>
<dbReference type="KEGG" id="hfv:R50_0528"/>
<evidence type="ECO:0000313" key="2">
    <source>
        <dbReference type="Proteomes" id="UP000503399"/>
    </source>
</evidence>
<organism evidence="1 2">
    <name type="scientific">Candidatus Hydrogenisulfobacillus filiaventi</name>
    <dbReference type="NCBI Taxonomy" id="2707344"/>
    <lineage>
        <taxon>Bacteria</taxon>
        <taxon>Bacillati</taxon>
        <taxon>Bacillota</taxon>
        <taxon>Clostridia</taxon>
        <taxon>Eubacteriales</taxon>
        <taxon>Clostridiales Family XVII. Incertae Sedis</taxon>
        <taxon>Candidatus Hydrogenisulfobacillus</taxon>
    </lineage>
</organism>
<accession>A0A6F8ZEB9</accession>
<proteinExistence type="predicted"/>
<gene>
    <name evidence="1" type="ORF">R50_0528</name>
</gene>
<name>A0A6F8ZEB9_9FIRM</name>